<dbReference type="RefSeq" id="WP_264966082.1">
    <property type="nucleotide sequence ID" value="NZ_JAPDVK010000002.1"/>
</dbReference>
<dbReference type="SUPFAM" id="SSF52540">
    <property type="entry name" value="P-loop containing nucleoside triphosphate hydrolases"/>
    <property type="match status" value="1"/>
</dbReference>
<dbReference type="Gene3D" id="3.40.50.300">
    <property type="entry name" value="P-loop containing nucleotide triphosphate hydrolases"/>
    <property type="match status" value="1"/>
</dbReference>
<keyword evidence="2" id="KW-0547">Nucleotide-binding</keyword>
<dbReference type="Proteomes" id="UP001209344">
    <property type="component" value="Unassembled WGS sequence"/>
</dbReference>
<dbReference type="GO" id="GO:0005524">
    <property type="term" value="F:ATP binding"/>
    <property type="evidence" value="ECO:0007669"/>
    <property type="project" value="UniProtKB-KW"/>
</dbReference>
<proteinExistence type="predicted"/>
<dbReference type="Pfam" id="PF13538">
    <property type="entry name" value="UvrD_C_2"/>
    <property type="match status" value="1"/>
</dbReference>
<protein>
    <submittedName>
        <fullName evidence="2">ATP-binding domain-containing protein</fullName>
    </submittedName>
</protein>
<dbReference type="AlphaFoldDB" id="A0AAP3BH01"/>
<accession>A0AAP3BH01</accession>
<evidence type="ECO:0000313" key="3">
    <source>
        <dbReference type="Proteomes" id="UP001209344"/>
    </source>
</evidence>
<organism evidence="2 3">
    <name type="scientific">Segatella copri</name>
    <dbReference type="NCBI Taxonomy" id="165179"/>
    <lineage>
        <taxon>Bacteria</taxon>
        <taxon>Pseudomonadati</taxon>
        <taxon>Bacteroidota</taxon>
        <taxon>Bacteroidia</taxon>
        <taxon>Bacteroidales</taxon>
        <taxon>Prevotellaceae</taxon>
        <taxon>Segatella</taxon>
    </lineage>
</organism>
<comment type="caution">
    <text evidence="2">The sequence shown here is derived from an EMBL/GenBank/DDBJ whole genome shotgun (WGS) entry which is preliminary data.</text>
</comment>
<keyword evidence="2" id="KW-0067">ATP-binding</keyword>
<sequence length="104" mass="12471">MKYNDKEDWRNNSIDTLNFDSTNPKIMTYHSAKGLQFEAVFLPFIEKFEEIDEHGKSSRKALYVAMTRTYRYLYVMYTDCLPSPLSYIDKNLYKENEVDTVEDW</sequence>
<dbReference type="InterPro" id="IPR027417">
    <property type="entry name" value="P-loop_NTPase"/>
</dbReference>
<dbReference type="EMBL" id="JAPDVK010000002">
    <property type="protein sequence ID" value="MCW4128277.1"/>
    <property type="molecule type" value="Genomic_DNA"/>
</dbReference>
<name>A0AAP3BH01_9BACT</name>
<evidence type="ECO:0000259" key="1">
    <source>
        <dbReference type="Pfam" id="PF13538"/>
    </source>
</evidence>
<dbReference type="InterPro" id="IPR027785">
    <property type="entry name" value="UvrD-like_helicase_C"/>
</dbReference>
<reference evidence="2" key="1">
    <citation type="submission" date="2022-11" db="EMBL/GenBank/DDBJ databases">
        <title>Genomic repertoires linked with pathogenic potency of arthritogenic Prevotella copri isolated from the gut of rheumatoid arthritis patients.</title>
        <authorList>
            <person name="Nii T."/>
            <person name="Maeda Y."/>
            <person name="Motooka D."/>
            <person name="Naito M."/>
            <person name="Matsumoto Y."/>
            <person name="Ogawa T."/>
            <person name="Oguro-Igashira E."/>
            <person name="Kishikawa T."/>
            <person name="Yamashita M."/>
            <person name="Koizumi S."/>
            <person name="Kurakawa T."/>
            <person name="Okumura R."/>
            <person name="Kayama H."/>
            <person name="Murakami M."/>
            <person name="Sakaguchi T."/>
            <person name="Das B."/>
            <person name="Nakamura S."/>
            <person name="Okada Y."/>
            <person name="Kumanogoh A."/>
            <person name="Takeda K."/>
        </authorList>
    </citation>
    <scope>NUCLEOTIDE SEQUENCE</scope>
    <source>
        <strain evidence="2">F3-75</strain>
    </source>
</reference>
<feature type="domain" description="UvrD-like helicase C-terminal" evidence="1">
    <location>
        <begin position="26"/>
        <end position="76"/>
    </location>
</feature>
<evidence type="ECO:0000313" key="2">
    <source>
        <dbReference type="EMBL" id="MCW4128277.1"/>
    </source>
</evidence>
<gene>
    <name evidence="2" type="ORF">ONT16_08420</name>
</gene>